<dbReference type="HOGENOM" id="CLU_3032978_0_0_1"/>
<reference evidence="2 3" key="1">
    <citation type="submission" date="2014-04" db="EMBL/GenBank/DDBJ databases">
        <authorList>
            <consortium name="DOE Joint Genome Institute"/>
            <person name="Kuo A."/>
            <person name="Martino E."/>
            <person name="Perotto S."/>
            <person name="Kohler A."/>
            <person name="Nagy L.G."/>
            <person name="Floudas D."/>
            <person name="Copeland A."/>
            <person name="Barry K.W."/>
            <person name="Cichocki N."/>
            <person name="Veneault-Fourrey C."/>
            <person name="LaButti K."/>
            <person name="Lindquist E.A."/>
            <person name="Lipzen A."/>
            <person name="Lundell T."/>
            <person name="Morin E."/>
            <person name="Murat C."/>
            <person name="Sun H."/>
            <person name="Tunlid A."/>
            <person name="Henrissat B."/>
            <person name="Grigoriev I.V."/>
            <person name="Hibbett D.S."/>
            <person name="Martin F."/>
            <person name="Nordberg H.P."/>
            <person name="Cantor M.N."/>
            <person name="Hua S.X."/>
        </authorList>
    </citation>
    <scope>NUCLEOTIDE SEQUENCE [LARGE SCALE GENOMIC DNA]</scope>
    <source>
        <strain evidence="2 3">Zn</strain>
    </source>
</reference>
<dbReference type="Proteomes" id="UP000054321">
    <property type="component" value="Unassembled WGS sequence"/>
</dbReference>
<accession>A0A0C3GJN0</accession>
<organism evidence="2 3">
    <name type="scientific">Oidiodendron maius (strain Zn)</name>
    <dbReference type="NCBI Taxonomy" id="913774"/>
    <lineage>
        <taxon>Eukaryota</taxon>
        <taxon>Fungi</taxon>
        <taxon>Dikarya</taxon>
        <taxon>Ascomycota</taxon>
        <taxon>Pezizomycotina</taxon>
        <taxon>Leotiomycetes</taxon>
        <taxon>Leotiomycetes incertae sedis</taxon>
        <taxon>Myxotrichaceae</taxon>
        <taxon>Oidiodendron</taxon>
    </lineage>
</organism>
<keyword evidence="1" id="KW-0812">Transmembrane</keyword>
<keyword evidence="1" id="KW-0472">Membrane</keyword>
<dbReference type="InParanoid" id="A0A0C3GJN0"/>
<keyword evidence="3" id="KW-1185">Reference proteome</keyword>
<dbReference type="AlphaFoldDB" id="A0A0C3GJN0"/>
<name>A0A0C3GJN0_OIDMZ</name>
<dbReference type="EMBL" id="KN832884">
    <property type="protein sequence ID" value="KIM96345.1"/>
    <property type="molecule type" value="Genomic_DNA"/>
</dbReference>
<feature type="transmembrane region" description="Helical" evidence="1">
    <location>
        <begin position="12"/>
        <end position="29"/>
    </location>
</feature>
<proteinExistence type="predicted"/>
<gene>
    <name evidence="2" type="ORF">OIDMADRAFT_20755</name>
</gene>
<sequence length="55" mass="6202">MNSKAAWLGLPYIWLALNATLVVIALYYVRLDAAFPETHMEGQASQSLVRDDKHI</sequence>
<evidence type="ECO:0000256" key="1">
    <source>
        <dbReference type="SAM" id="Phobius"/>
    </source>
</evidence>
<protein>
    <submittedName>
        <fullName evidence="2">Uncharacterized protein</fullName>
    </submittedName>
</protein>
<keyword evidence="1" id="KW-1133">Transmembrane helix</keyword>
<evidence type="ECO:0000313" key="2">
    <source>
        <dbReference type="EMBL" id="KIM96345.1"/>
    </source>
</evidence>
<evidence type="ECO:0000313" key="3">
    <source>
        <dbReference type="Proteomes" id="UP000054321"/>
    </source>
</evidence>
<reference evidence="3" key="2">
    <citation type="submission" date="2015-01" db="EMBL/GenBank/DDBJ databases">
        <title>Evolutionary Origins and Diversification of the Mycorrhizal Mutualists.</title>
        <authorList>
            <consortium name="DOE Joint Genome Institute"/>
            <consortium name="Mycorrhizal Genomics Consortium"/>
            <person name="Kohler A."/>
            <person name="Kuo A."/>
            <person name="Nagy L.G."/>
            <person name="Floudas D."/>
            <person name="Copeland A."/>
            <person name="Barry K.W."/>
            <person name="Cichocki N."/>
            <person name="Veneault-Fourrey C."/>
            <person name="LaButti K."/>
            <person name="Lindquist E.A."/>
            <person name="Lipzen A."/>
            <person name="Lundell T."/>
            <person name="Morin E."/>
            <person name="Murat C."/>
            <person name="Riley R."/>
            <person name="Ohm R."/>
            <person name="Sun H."/>
            <person name="Tunlid A."/>
            <person name="Henrissat B."/>
            <person name="Grigoriev I.V."/>
            <person name="Hibbett D.S."/>
            <person name="Martin F."/>
        </authorList>
    </citation>
    <scope>NUCLEOTIDE SEQUENCE [LARGE SCALE GENOMIC DNA]</scope>
    <source>
        <strain evidence="3">Zn</strain>
    </source>
</reference>